<keyword evidence="2" id="KW-1185">Reference proteome</keyword>
<dbReference type="EMBL" id="RSCD01000016">
    <property type="protein sequence ID" value="RSH88706.1"/>
    <property type="molecule type" value="Genomic_DNA"/>
</dbReference>
<evidence type="ECO:0000313" key="2">
    <source>
        <dbReference type="Proteomes" id="UP000279259"/>
    </source>
</evidence>
<organism evidence="1 2">
    <name type="scientific">Saitozyma podzolica</name>
    <dbReference type="NCBI Taxonomy" id="1890683"/>
    <lineage>
        <taxon>Eukaryota</taxon>
        <taxon>Fungi</taxon>
        <taxon>Dikarya</taxon>
        <taxon>Basidiomycota</taxon>
        <taxon>Agaricomycotina</taxon>
        <taxon>Tremellomycetes</taxon>
        <taxon>Tremellales</taxon>
        <taxon>Trimorphomycetaceae</taxon>
        <taxon>Saitozyma</taxon>
    </lineage>
</organism>
<accession>A0A427YCB5</accession>
<dbReference type="AlphaFoldDB" id="A0A427YCB5"/>
<comment type="caution">
    <text evidence="1">The sequence shown here is derived from an EMBL/GenBank/DDBJ whole genome shotgun (WGS) entry which is preliminary data.</text>
</comment>
<name>A0A427YCB5_9TREE</name>
<evidence type="ECO:0000313" key="1">
    <source>
        <dbReference type="EMBL" id="RSH88706.1"/>
    </source>
</evidence>
<proteinExistence type="predicted"/>
<protein>
    <submittedName>
        <fullName evidence="1">Uncharacterized protein</fullName>
    </submittedName>
</protein>
<reference evidence="1 2" key="1">
    <citation type="submission" date="2018-11" db="EMBL/GenBank/DDBJ databases">
        <title>Genome sequence of Saitozyma podzolica DSM 27192.</title>
        <authorList>
            <person name="Aliyu H."/>
            <person name="Gorte O."/>
            <person name="Ochsenreither K."/>
        </authorList>
    </citation>
    <scope>NUCLEOTIDE SEQUENCE [LARGE SCALE GENOMIC DNA]</scope>
    <source>
        <strain evidence="1 2">DSM 27192</strain>
    </source>
</reference>
<dbReference type="Proteomes" id="UP000279259">
    <property type="component" value="Unassembled WGS sequence"/>
</dbReference>
<gene>
    <name evidence="1" type="ORF">EHS25_002933</name>
</gene>
<sequence>MEPAPLLSIPQALIEAHIILDYPSLAPYHGGIPIPIPPGVQITCHHIKAAVLGGNYPPHIQEAAIDLCAKVDAAQRELVFCDFVTRLDRMNVYTRKDPTVPTAALVAALEPILKPIRDSVDALSKKIDGLSTKVDGVATRVDGLETSAAHSKAVNVNRARSDAGLPLIAVPPPRPRLDNAGQPLQWPDGMPRSYRKLDTAGAVKNLTAERLQQWLAFYDLEQAAEGLSADDNRAFLFASLGGKSQGPLFKAE</sequence>